<dbReference type="Pfam" id="PF00702">
    <property type="entry name" value="Hydrolase"/>
    <property type="match status" value="1"/>
</dbReference>
<dbReference type="EMBL" id="PXYW01000010">
    <property type="protein sequence ID" value="PSR34318.1"/>
    <property type="molecule type" value="Genomic_DNA"/>
</dbReference>
<comment type="caution">
    <text evidence="1">The sequence shown here is derived from an EMBL/GenBank/DDBJ whole genome shotgun (WGS) entry which is preliminary data.</text>
</comment>
<sequence length="247" mass="27520">MPMTQWHLGRTFSKAGNKREDVLMTRLLLFDFDGTLYRGDDPFRFYAQAMAKHMTPEDGARYLAQVSAHLGGDSSVVAGDNWEAVVKLAEPIIPDHDVWQAAFLETREFMMSSECQLEVSPLLLDFLRQVRHRVAVVVASNSPEQAALPLMEKLGLTPYFDRIFSQANKPLGLVTIVNQVMDGKPFAPEQVYSVGDNYKNDIEPAVERGWLTAHISPHGYFPGPSTVRGRSIEEVLPDVAAWALGSS</sequence>
<dbReference type="InterPro" id="IPR023214">
    <property type="entry name" value="HAD_sf"/>
</dbReference>
<evidence type="ECO:0000313" key="2">
    <source>
        <dbReference type="Proteomes" id="UP000242972"/>
    </source>
</evidence>
<proteinExistence type="predicted"/>
<evidence type="ECO:0008006" key="3">
    <source>
        <dbReference type="Google" id="ProtNLM"/>
    </source>
</evidence>
<dbReference type="Gene3D" id="3.40.50.1000">
    <property type="entry name" value="HAD superfamily/HAD-like"/>
    <property type="match status" value="1"/>
</dbReference>
<dbReference type="InterPro" id="IPR036412">
    <property type="entry name" value="HAD-like_sf"/>
</dbReference>
<dbReference type="Proteomes" id="UP000242972">
    <property type="component" value="Unassembled WGS sequence"/>
</dbReference>
<gene>
    <name evidence="1" type="ORF">C7B46_06225</name>
</gene>
<name>A0A2T2XIP9_9FIRM</name>
<organism evidence="1 2">
    <name type="scientific">Sulfobacillus benefaciens</name>
    <dbReference type="NCBI Taxonomy" id="453960"/>
    <lineage>
        <taxon>Bacteria</taxon>
        <taxon>Bacillati</taxon>
        <taxon>Bacillota</taxon>
        <taxon>Clostridia</taxon>
        <taxon>Eubacteriales</taxon>
        <taxon>Clostridiales Family XVII. Incertae Sedis</taxon>
        <taxon>Sulfobacillus</taxon>
    </lineage>
</organism>
<protein>
    <recommendedName>
        <fullName evidence="3">HAD family hydrolase</fullName>
    </recommendedName>
</protein>
<dbReference type="SUPFAM" id="SSF56784">
    <property type="entry name" value="HAD-like"/>
    <property type="match status" value="1"/>
</dbReference>
<accession>A0A2T2XIP9</accession>
<dbReference type="AlphaFoldDB" id="A0A2T2XIP9"/>
<reference evidence="1 2" key="1">
    <citation type="journal article" date="2014" name="BMC Genomics">
        <title>Comparison of environmental and isolate Sulfobacillus genomes reveals diverse carbon, sulfur, nitrogen, and hydrogen metabolisms.</title>
        <authorList>
            <person name="Justice N.B."/>
            <person name="Norman A."/>
            <person name="Brown C.T."/>
            <person name="Singh A."/>
            <person name="Thomas B.C."/>
            <person name="Banfield J.F."/>
        </authorList>
    </citation>
    <scope>NUCLEOTIDE SEQUENCE [LARGE SCALE GENOMIC DNA]</scope>
    <source>
        <strain evidence="1">AMDSBA4</strain>
    </source>
</reference>
<evidence type="ECO:0000313" key="1">
    <source>
        <dbReference type="EMBL" id="PSR34318.1"/>
    </source>
</evidence>